<feature type="domain" description="Death" evidence="2">
    <location>
        <begin position="143"/>
        <end position="194"/>
    </location>
</feature>
<dbReference type="PROSITE" id="PS50017">
    <property type="entry name" value="DEATH_DOMAIN"/>
    <property type="match status" value="1"/>
</dbReference>
<dbReference type="GO" id="GO:0007165">
    <property type="term" value="P:signal transduction"/>
    <property type="evidence" value="ECO:0007669"/>
    <property type="project" value="InterPro"/>
</dbReference>
<dbReference type="Proteomes" id="UP001417504">
    <property type="component" value="Unassembled WGS sequence"/>
</dbReference>
<evidence type="ECO:0000256" key="1">
    <source>
        <dbReference type="SAM" id="MobiDB-lite"/>
    </source>
</evidence>
<feature type="region of interest" description="Disordered" evidence="1">
    <location>
        <begin position="49"/>
        <end position="92"/>
    </location>
</feature>
<protein>
    <recommendedName>
        <fullName evidence="2">Death domain-containing protein</fullName>
    </recommendedName>
</protein>
<accession>A0AAP0HRS9</accession>
<name>A0AAP0HRS9_9MAGN</name>
<sequence length="250" mass="28201">MWSSGKVRGISDKIKKPTSTHFNDLLVSDQFAKSPPFLLQHGVLSVATHDHEVKTSKPQNPEKKKSKKTDVRSFSVPIPSPPIIRGHSDSELNGSIFLDPMKEQEKEQIRNKVNSPEDISGDCECNSIGEVEVNDVTSVEDYWSETMEELEVSSSEPDIIIAQNEEDEAEKEIEIIYEWPEKPQIERAKFSTLLTLSVLEKKKSKKTDARSSSVHVPSLPIIRGHSDSELDGSIFLDPRKELEKELMYAI</sequence>
<evidence type="ECO:0000313" key="3">
    <source>
        <dbReference type="EMBL" id="KAK9096149.1"/>
    </source>
</evidence>
<dbReference type="InterPro" id="IPR000488">
    <property type="entry name" value="Death_dom"/>
</dbReference>
<dbReference type="AlphaFoldDB" id="A0AAP0HRS9"/>
<gene>
    <name evidence="3" type="ORF">Sjap_021646</name>
</gene>
<evidence type="ECO:0000313" key="4">
    <source>
        <dbReference type="Proteomes" id="UP001417504"/>
    </source>
</evidence>
<keyword evidence="4" id="KW-1185">Reference proteome</keyword>
<evidence type="ECO:0000259" key="2">
    <source>
        <dbReference type="PROSITE" id="PS50017"/>
    </source>
</evidence>
<proteinExistence type="predicted"/>
<comment type="caution">
    <text evidence="3">The sequence shown here is derived from an EMBL/GenBank/DDBJ whole genome shotgun (WGS) entry which is preliminary data.</text>
</comment>
<dbReference type="EMBL" id="JBBNAE010000009">
    <property type="protein sequence ID" value="KAK9096149.1"/>
    <property type="molecule type" value="Genomic_DNA"/>
</dbReference>
<feature type="compositionally biased region" description="Basic and acidic residues" evidence="1">
    <location>
        <begin position="49"/>
        <end position="71"/>
    </location>
</feature>
<organism evidence="3 4">
    <name type="scientific">Stephania japonica</name>
    <dbReference type="NCBI Taxonomy" id="461633"/>
    <lineage>
        <taxon>Eukaryota</taxon>
        <taxon>Viridiplantae</taxon>
        <taxon>Streptophyta</taxon>
        <taxon>Embryophyta</taxon>
        <taxon>Tracheophyta</taxon>
        <taxon>Spermatophyta</taxon>
        <taxon>Magnoliopsida</taxon>
        <taxon>Ranunculales</taxon>
        <taxon>Menispermaceae</taxon>
        <taxon>Menispermoideae</taxon>
        <taxon>Cissampelideae</taxon>
        <taxon>Stephania</taxon>
    </lineage>
</organism>
<reference evidence="3 4" key="1">
    <citation type="submission" date="2024-01" db="EMBL/GenBank/DDBJ databases">
        <title>Genome assemblies of Stephania.</title>
        <authorList>
            <person name="Yang L."/>
        </authorList>
    </citation>
    <scope>NUCLEOTIDE SEQUENCE [LARGE SCALE GENOMIC DNA]</scope>
    <source>
        <strain evidence="3">QJT</strain>
        <tissue evidence="3">Leaf</tissue>
    </source>
</reference>